<comment type="caution">
    <text evidence="8">The sequence shown here is derived from an EMBL/GenBank/DDBJ whole genome shotgun (WGS) entry which is preliminary data.</text>
</comment>
<keyword evidence="5" id="KW-0539">Nucleus</keyword>
<keyword evidence="4" id="KW-0862">Zinc</keyword>
<accession>A0A916EJV8</accession>
<dbReference type="OrthoDB" id="2319784at2759"/>
<dbReference type="EMBL" id="CAGKOT010000080">
    <property type="protein sequence ID" value="CAB5393013.1"/>
    <property type="molecule type" value="Genomic_DNA"/>
</dbReference>
<sequence>MSRGGRPPLEDVRKHFEKVTKVDGRGRKTPRQKCNYCENDIVDLIDRLKKHLMKCKSFPEDLKGSLSFIMSKNQTSISDSTNPEEQPLDKMDADKKLARFFYSTGIPFTVVENPYWLEFIKAIQPAYISPNRRNLANNLLDAEYQVERQDLNTILEQASNITLASDGRSNIRRESVLNFVLCLPKPVFYGTKYTGVESHTAEFIYCEFKSIIEVIGPSKFAGVITDNASAMRAAWGLLNKDYPQLICLGCNAHIGNLLIKDILKLDWVEGLMTQVKQIINFFHAEAILLDQLNAITLVQPVDTRRRTCLDAIQSILKNKLGLQMSVVQPEINSRIPQDLRDLILGNSLWENLDALSSFLTPFVRLIHLFESDTSLLSGVYNEWQNLSNSVNMQKLDLDFKMKVYDLINQWFKYASHPAMAIANLLDPNFCGKSLEPDDFEKIILPYLGKVYTFENAAHIYGVMQKYIAKTDEFSGALLWASAKYSSPIGWWKSNFTYKFPIVVELACRVLSIPTSSATAMHD</sequence>
<organism evidence="8 9">
    <name type="scientific">Rhizophagus irregularis</name>
    <dbReference type="NCBI Taxonomy" id="588596"/>
    <lineage>
        <taxon>Eukaryota</taxon>
        <taxon>Fungi</taxon>
        <taxon>Fungi incertae sedis</taxon>
        <taxon>Mucoromycota</taxon>
        <taxon>Glomeromycotina</taxon>
        <taxon>Glomeromycetes</taxon>
        <taxon>Glomerales</taxon>
        <taxon>Glomeraceae</taxon>
        <taxon>Rhizophagus</taxon>
    </lineage>
</organism>
<dbReference type="InterPro" id="IPR007021">
    <property type="entry name" value="DUF659"/>
</dbReference>
<dbReference type="Proteomes" id="UP000684084">
    <property type="component" value="Unassembled WGS sequence"/>
</dbReference>
<feature type="domain" description="HAT C-terminal dimerisation" evidence="7">
    <location>
        <begin position="485"/>
        <end position="519"/>
    </location>
</feature>
<dbReference type="Pfam" id="PF05699">
    <property type="entry name" value="Dimer_Tnp_hAT"/>
    <property type="match status" value="1"/>
</dbReference>
<evidence type="ECO:0000256" key="5">
    <source>
        <dbReference type="ARBA" id="ARBA00023242"/>
    </source>
</evidence>
<dbReference type="Pfam" id="PF04937">
    <property type="entry name" value="DUF659"/>
    <property type="match status" value="1"/>
</dbReference>
<evidence type="ECO:0000259" key="6">
    <source>
        <dbReference type="Pfam" id="PF04937"/>
    </source>
</evidence>
<evidence type="ECO:0000256" key="2">
    <source>
        <dbReference type="ARBA" id="ARBA00022723"/>
    </source>
</evidence>
<dbReference type="AlphaFoldDB" id="A0A916EJV8"/>
<comment type="subcellular location">
    <subcellularLocation>
        <location evidence="1">Nucleus</location>
    </subcellularLocation>
</comment>
<reference evidence="8" key="1">
    <citation type="submission" date="2020-05" db="EMBL/GenBank/DDBJ databases">
        <authorList>
            <person name="Rincon C."/>
            <person name="Sanders R I."/>
            <person name="Robbins C."/>
            <person name="Chaturvedi A."/>
        </authorList>
    </citation>
    <scope>NUCLEOTIDE SEQUENCE</scope>
    <source>
        <strain evidence="8">CHB12</strain>
    </source>
</reference>
<dbReference type="InterPro" id="IPR052035">
    <property type="entry name" value="ZnF_BED_domain_contain"/>
</dbReference>
<evidence type="ECO:0000259" key="7">
    <source>
        <dbReference type="Pfam" id="PF05699"/>
    </source>
</evidence>
<evidence type="ECO:0000313" key="8">
    <source>
        <dbReference type="EMBL" id="CAB5393013.1"/>
    </source>
</evidence>
<evidence type="ECO:0000256" key="3">
    <source>
        <dbReference type="ARBA" id="ARBA00022771"/>
    </source>
</evidence>
<dbReference type="InterPro" id="IPR008906">
    <property type="entry name" value="HATC_C_dom"/>
</dbReference>
<dbReference type="PANTHER" id="PTHR46481:SF10">
    <property type="entry name" value="ZINC FINGER BED DOMAIN-CONTAINING PROTEIN 39"/>
    <property type="match status" value="1"/>
</dbReference>
<keyword evidence="2" id="KW-0479">Metal-binding</keyword>
<dbReference type="GO" id="GO:0005634">
    <property type="term" value="C:nucleus"/>
    <property type="evidence" value="ECO:0007669"/>
    <property type="project" value="UniProtKB-SubCell"/>
</dbReference>
<protein>
    <recommendedName>
        <fullName evidence="10">Zinc finger bed domain-containing protein 1-like</fullName>
    </recommendedName>
</protein>
<dbReference type="GO" id="GO:0008270">
    <property type="term" value="F:zinc ion binding"/>
    <property type="evidence" value="ECO:0007669"/>
    <property type="project" value="UniProtKB-KW"/>
</dbReference>
<proteinExistence type="predicted"/>
<evidence type="ECO:0008006" key="10">
    <source>
        <dbReference type="Google" id="ProtNLM"/>
    </source>
</evidence>
<evidence type="ECO:0000313" key="9">
    <source>
        <dbReference type="Proteomes" id="UP000684084"/>
    </source>
</evidence>
<dbReference type="GO" id="GO:0046983">
    <property type="term" value="F:protein dimerization activity"/>
    <property type="evidence" value="ECO:0007669"/>
    <property type="project" value="InterPro"/>
</dbReference>
<evidence type="ECO:0000256" key="4">
    <source>
        <dbReference type="ARBA" id="ARBA00022833"/>
    </source>
</evidence>
<feature type="domain" description="DUF659" evidence="6">
    <location>
        <begin position="130"/>
        <end position="278"/>
    </location>
</feature>
<keyword evidence="3" id="KW-0863">Zinc-finger</keyword>
<dbReference type="PANTHER" id="PTHR46481">
    <property type="entry name" value="ZINC FINGER BED DOMAIN-CONTAINING PROTEIN 4"/>
    <property type="match status" value="1"/>
</dbReference>
<gene>
    <name evidence="8" type="ORF">CHRIB12_LOCUS22667</name>
</gene>
<evidence type="ECO:0000256" key="1">
    <source>
        <dbReference type="ARBA" id="ARBA00004123"/>
    </source>
</evidence>
<name>A0A916EJV8_9GLOM</name>
<dbReference type="VEuPathDB" id="FungiDB:RhiirFUN_002971"/>